<protein>
    <submittedName>
        <fullName evidence="3">IS5 family transposase</fullName>
    </submittedName>
</protein>
<evidence type="ECO:0000313" key="4">
    <source>
        <dbReference type="Proteomes" id="UP001217325"/>
    </source>
</evidence>
<dbReference type="InterPro" id="IPR025161">
    <property type="entry name" value="IS402-like_dom"/>
</dbReference>
<comment type="caution">
    <text evidence="3">The sequence shown here is derived from an EMBL/GenBank/DDBJ whole genome shotgun (WGS) entry which is preliminary data.</text>
</comment>
<dbReference type="AlphaFoldDB" id="A0AAW6LR19"/>
<dbReference type="PANTHER" id="PTHR30007:SF0">
    <property type="entry name" value="TRANSPOSASE"/>
    <property type="match status" value="1"/>
</dbReference>
<dbReference type="GO" id="GO:0006313">
    <property type="term" value="P:DNA transposition"/>
    <property type="evidence" value="ECO:0007669"/>
    <property type="project" value="InterPro"/>
</dbReference>
<dbReference type="InterPro" id="IPR002559">
    <property type="entry name" value="Transposase_11"/>
</dbReference>
<dbReference type="EMBL" id="JARDXE010000073">
    <property type="protein sequence ID" value="MDE8650087.1"/>
    <property type="molecule type" value="Genomic_DNA"/>
</dbReference>
<evidence type="ECO:0000259" key="1">
    <source>
        <dbReference type="Pfam" id="PF01609"/>
    </source>
</evidence>
<organism evidence="3 4">
    <name type="scientific">Rhodococcus qingshengii</name>
    <dbReference type="NCBI Taxonomy" id="334542"/>
    <lineage>
        <taxon>Bacteria</taxon>
        <taxon>Bacillati</taxon>
        <taxon>Actinomycetota</taxon>
        <taxon>Actinomycetes</taxon>
        <taxon>Mycobacteriales</taxon>
        <taxon>Nocardiaceae</taxon>
        <taxon>Rhodococcus</taxon>
        <taxon>Rhodococcus erythropolis group</taxon>
    </lineage>
</organism>
<dbReference type="Pfam" id="PF01609">
    <property type="entry name" value="DDE_Tnp_1"/>
    <property type="match status" value="1"/>
</dbReference>
<dbReference type="GO" id="GO:0004803">
    <property type="term" value="F:transposase activity"/>
    <property type="evidence" value="ECO:0007669"/>
    <property type="project" value="InterPro"/>
</dbReference>
<name>A0AAW6LR19_RHOSG</name>
<dbReference type="NCBIfam" id="NF033580">
    <property type="entry name" value="transpos_IS5_3"/>
    <property type="match status" value="1"/>
</dbReference>
<proteinExistence type="predicted"/>
<dbReference type="PANTHER" id="PTHR30007">
    <property type="entry name" value="PHP DOMAIN PROTEIN"/>
    <property type="match status" value="1"/>
</dbReference>
<dbReference type="Proteomes" id="UP001217325">
    <property type="component" value="Unassembled WGS sequence"/>
</dbReference>
<dbReference type="Pfam" id="PF13340">
    <property type="entry name" value="DUF4096"/>
    <property type="match status" value="1"/>
</dbReference>
<sequence>MPSSPISLCPSCPPHPSRGHCCAMYPSSSLTDAQWAILEPLLPPPGNTAGRGGRPEKHCRRMILDAIFYLVRGGIAWRQLPAEYPPPMTVYAVFARWVRGGAWQRMHDMLRDRTRTQGGRDRCPTAAVIDSQTVPAADTVPRSSRGWDGAKRTNGRKRHIAVDVNGLLLAVVVTAASIQDRDAAHRLLAALRVAFSTIRLIWADGGYPGRLLVWAEHVLALRIQIIKRKPGSTGFHVRPRVWVVERTFAWISKHRRCVRDYETRPDHHEAMVRIAMIVLMTRRLART</sequence>
<accession>A0AAW6LR19</accession>
<evidence type="ECO:0000259" key="2">
    <source>
        <dbReference type="Pfam" id="PF13340"/>
    </source>
</evidence>
<evidence type="ECO:0000313" key="3">
    <source>
        <dbReference type="EMBL" id="MDE8650087.1"/>
    </source>
</evidence>
<feature type="domain" description="Insertion element IS402-like" evidence="2">
    <location>
        <begin position="30"/>
        <end position="107"/>
    </location>
</feature>
<feature type="domain" description="Transposase IS4-like" evidence="1">
    <location>
        <begin position="123"/>
        <end position="278"/>
    </location>
</feature>
<dbReference type="RefSeq" id="WP_275233190.1">
    <property type="nucleotide sequence ID" value="NZ_JARDXE010000073.1"/>
</dbReference>
<gene>
    <name evidence="3" type="ORF">PXH69_34595</name>
</gene>
<reference evidence="3" key="1">
    <citation type="submission" date="2023-02" db="EMBL/GenBank/DDBJ databases">
        <title>A novel hydrolase synthesized by Rhodococcus erythropolis HQ is responsible for the detoxification of Zearalenone.</title>
        <authorList>
            <person name="Hu J."/>
            <person name="Xu J."/>
        </authorList>
    </citation>
    <scope>NUCLEOTIDE SEQUENCE</scope>
    <source>
        <strain evidence="3">HQ</strain>
    </source>
</reference>
<dbReference type="GO" id="GO:0003677">
    <property type="term" value="F:DNA binding"/>
    <property type="evidence" value="ECO:0007669"/>
    <property type="project" value="InterPro"/>
</dbReference>